<evidence type="ECO:0000313" key="4">
    <source>
        <dbReference type="Proteomes" id="UP001153069"/>
    </source>
</evidence>
<reference evidence="3" key="1">
    <citation type="submission" date="2020-06" db="EMBL/GenBank/DDBJ databases">
        <authorList>
            <consortium name="Plant Systems Biology data submission"/>
        </authorList>
    </citation>
    <scope>NUCLEOTIDE SEQUENCE</scope>
    <source>
        <strain evidence="3">D6</strain>
    </source>
</reference>
<feature type="transmembrane region" description="Helical" evidence="2">
    <location>
        <begin position="134"/>
        <end position="152"/>
    </location>
</feature>
<gene>
    <name evidence="3" type="ORF">SEMRO_692_G188170.1</name>
</gene>
<accession>A0A9N8E644</accession>
<name>A0A9N8E644_9STRA</name>
<feature type="region of interest" description="Disordered" evidence="1">
    <location>
        <begin position="1"/>
        <end position="51"/>
    </location>
</feature>
<sequence length="339" mass="37342">MDNENFSRKAVSRRGGDSTKRTTIATASTAPSARAQSPAAPKSRGRQKKIEDHGIEMRPLLFKGGVSTINSEESTSPTAHNASSPVQISAKQFADSWLGNYVKLKAKQAEKHAYNFKASLKSKKGFHVQVPKRMLFYTSLVFLFFPLVLFMYKENHIHDNDPAFQAHKRTELHSHGSNWTSNHNHTGVLLRKRQDRQGSSNNKNTNNHQVRGRNHPSLQQLLAGGLPTNTTSKSRSAPGPEKKSQDTNVEVREAAVKLETSEKLVSNATLLPVGENSEVAVNTEATKATDAVPKVLESGAIVSTTDDVISKKLPVHNTTATTQPVNATISKLRRRRRGR</sequence>
<keyword evidence="4" id="KW-1185">Reference proteome</keyword>
<keyword evidence="2" id="KW-0812">Transmembrane</keyword>
<feature type="region of interest" description="Disordered" evidence="1">
    <location>
        <begin position="192"/>
        <end position="248"/>
    </location>
</feature>
<dbReference type="Proteomes" id="UP001153069">
    <property type="component" value="Unassembled WGS sequence"/>
</dbReference>
<protein>
    <submittedName>
        <fullName evidence="3">Uncharacterized protein</fullName>
    </submittedName>
</protein>
<feature type="compositionally biased region" description="Low complexity" evidence="1">
    <location>
        <begin position="21"/>
        <end position="42"/>
    </location>
</feature>
<comment type="caution">
    <text evidence="3">The sequence shown here is derived from an EMBL/GenBank/DDBJ whole genome shotgun (WGS) entry which is preliminary data.</text>
</comment>
<dbReference type="EMBL" id="CAICTM010000691">
    <property type="protein sequence ID" value="CAB9515073.1"/>
    <property type="molecule type" value="Genomic_DNA"/>
</dbReference>
<proteinExistence type="predicted"/>
<evidence type="ECO:0000256" key="1">
    <source>
        <dbReference type="SAM" id="MobiDB-lite"/>
    </source>
</evidence>
<feature type="compositionally biased region" description="Polar residues" evidence="1">
    <location>
        <begin position="197"/>
        <end position="209"/>
    </location>
</feature>
<keyword evidence="2" id="KW-1133">Transmembrane helix</keyword>
<evidence type="ECO:0000256" key="2">
    <source>
        <dbReference type="SAM" id="Phobius"/>
    </source>
</evidence>
<evidence type="ECO:0000313" key="3">
    <source>
        <dbReference type="EMBL" id="CAB9515073.1"/>
    </source>
</evidence>
<organism evidence="3 4">
    <name type="scientific">Seminavis robusta</name>
    <dbReference type="NCBI Taxonomy" id="568900"/>
    <lineage>
        <taxon>Eukaryota</taxon>
        <taxon>Sar</taxon>
        <taxon>Stramenopiles</taxon>
        <taxon>Ochrophyta</taxon>
        <taxon>Bacillariophyta</taxon>
        <taxon>Bacillariophyceae</taxon>
        <taxon>Bacillariophycidae</taxon>
        <taxon>Naviculales</taxon>
        <taxon>Naviculaceae</taxon>
        <taxon>Seminavis</taxon>
    </lineage>
</organism>
<keyword evidence="2" id="KW-0472">Membrane</keyword>
<dbReference type="AlphaFoldDB" id="A0A9N8E644"/>